<sequence>MATYLATISLARIAIQVPIAFDSSAVGRINIHGHKTSCLISLMSVRLTYQHSSSTEDEQRLAYKGTATMHAFQSVSTPAISLDVPHSTEHPPLKRHNYHNFSCVSIKAVHKTESSCPYTPLIHSSGMCRYSGSVLGTGSSNAVNGILYTTAHSQRVA</sequence>
<dbReference type="EMBL" id="JAEAOA010000229">
    <property type="protein sequence ID" value="KAK3594825.1"/>
    <property type="molecule type" value="Genomic_DNA"/>
</dbReference>
<evidence type="ECO:0000313" key="2">
    <source>
        <dbReference type="Proteomes" id="UP001195483"/>
    </source>
</evidence>
<organism evidence="1 2">
    <name type="scientific">Potamilus streckersoni</name>
    <dbReference type="NCBI Taxonomy" id="2493646"/>
    <lineage>
        <taxon>Eukaryota</taxon>
        <taxon>Metazoa</taxon>
        <taxon>Spiralia</taxon>
        <taxon>Lophotrochozoa</taxon>
        <taxon>Mollusca</taxon>
        <taxon>Bivalvia</taxon>
        <taxon>Autobranchia</taxon>
        <taxon>Heteroconchia</taxon>
        <taxon>Palaeoheterodonta</taxon>
        <taxon>Unionida</taxon>
        <taxon>Unionoidea</taxon>
        <taxon>Unionidae</taxon>
        <taxon>Ambleminae</taxon>
        <taxon>Lampsilini</taxon>
        <taxon>Potamilus</taxon>
    </lineage>
</organism>
<protein>
    <submittedName>
        <fullName evidence="1">Uncharacterized protein</fullName>
    </submittedName>
</protein>
<evidence type="ECO:0000313" key="1">
    <source>
        <dbReference type="EMBL" id="KAK3594825.1"/>
    </source>
</evidence>
<dbReference type="Proteomes" id="UP001195483">
    <property type="component" value="Unassembled WGS sequence"/>
</dbReference>
<reference evidence="1" key="3">
    <citation type="submission" date="2023-05" db="EMBL/GenBank/DDBJ databases">
        <authorList>
            <person name="Smith C.H."/>
        </authorList>
    </citation>
    <scope>NUCLEOTIDE SEQUENCE</scope>
    <source>
        <strain evidence="1">CHS0354</strain>
        <tissue evidence="1">Mantle</tissue>
    </source>
</reference>
<accession>A0AAE0VZJ4</accession>
<dbReference type="AlphaFoldDB" id="A0AAE0VZJ4"/>
<gene>
    <name evidence="1" type="ORF">CHS0354_002872</name>
</gene>
<reference evidence="1" key="1">
    <citation type="journal article" date="2021" name="Genome Biol. Evol.">
        <title>A High-Quality Reference Genome for a Parasitic Bivalve with Doubly Uniparental Inheritance (Bivalvia: Unionida).</title>
        <authorList>
            <person name="Smith C.H."/>
        </authorList>
    </citation>
    <scope>NUCLEOTIDE SEQUENCE</scope>
    <source>
        <strain evidence="1">CHS0354</strain>
    </source>
</reference>
<comment type="caution">
    <text evidence="1">The sequence shown here is derived from an EMBL/GenBank/DDBJ whole genome shotgun (WGS) entry which is preliminary data.</text>
</comment>
<proteinExistence type="predicted"/>
<name>A0AAE0VZJ4_9BIVA</name>
<reference evidence="1" key="2">
    <citation type="journal article" date="2021" name="Genome Biol. Evol.">
        <title>Developing a high-quality reference genome for a parasitic bivalve with doubly uniparental inheritance (Bivalvia: Unionida).</title>
        <authorList>
            <person name="Smith C.H."/>
        </authorList>
    </citation>
    <scope>NUCLEOTIDE SEQUENCE</scope>
    <source>
        <strain evidence="1">CHS0354</strain>
        <tissue evidence="1">Mantle</tissue>
    </source>
</reference>
<keyword evidence="2" id="KW-1185">Reference proteome</keyword>